<comment type="caution">
    <text evidence="7">The sequence shown here is derived from an EMBL/GenBank/DDBJ whole genome shotgun (WGS) entry which is preliminary data.</text>
</comment>
<evidence type="ECO:0000313" key="7">
    <source>
        <dbReference type="EMBL" id="ESK86980.1"/>
    </source>
</evidence>
<dbReference type="STRING" id="1381753.V2X3D2"/>
<dbReference type="PROSITE" id="PS51140">
    <property type="entry name" value="CUE"/>
    <property type="match status" value="1"/>
</dbReference>
<dbReference type="InterPro" id="IPR035952">
    <property type="entry name" value="Rhomboid-like_sf"/>
</dbReference>
<dbReference type="SUPFAM" id="SSF144091">
    <property type="entry name" value="Rhomboid-like"/>
    <property type="match status" value="1"/>
</dbReference>
<dbReference type="GO" id="GO:0016020">
    <property type="term" value="C:membrane"/>
    <property type="evidence" value="ECO:0007669"/>
    <property type="project" value="UniProtKB-SubCell"/>
</dbReference>
<dbReference type="OrthoDB" id="272778at2759"/>
<dbReference type="HOGENOM" id="CLU_057574_2_0_1"/>
<evidence type="ECO:0000256" key="1">
    <source>
        <dbReference type="ARBA" id="ARBA00004141"/>
    </source>
</evidence>
<gene>
    <name evidence="7" type="ORF">Moror_3332</name>
</gene>
<name>V2X3D2_MONRO</name>
<dbReference type="Gene3D" id="1.20.1540.10">
    <property type="entry name" value="Rhomboid-like"/>
    <property type="match status" value="1"/>
</dbReference>
<keyword evidence="2 5" id="KW-0812">Transmembrane</keyword>
<dbReference type="Proteomes" id="UP000017559">
    <property type="component" value="Unassembled WGS sequence"/>
</dbReference>
<protein>
    <submittedName>
        <fullName evidence="7">Uba domain-containing protein ucp14</fullName>
    </submittedName>
</protein>
<evidence type="ECO:0000256" key="5">
    <source>
        <dbReference type="SAM" id="Phobius"/>
    </source>
</evidence>
<keyword evidence="8" id="KW-1185">Reference proteome</keyword>
<dbReference type="GO" id="GO:0004252">
    <property type="term" value="F:serine-type endopeptidase activity"/>
    <property type="evidence" value="ECO:0007669"/>
    <property type="project" value="InterPro"/>
</dbReference>
<accession>V2X3D2</accession>
<evidence type="ECO:0000256" key="4">
    <source>
        <dbReference type="ARBA" id="ARBA00023136"/>
    </source>
</evidence>
<feature type="transmembrane region" description="Helical" evidence="5">
    <location>
        <begin position="12"/>
        <end position="32"/>
    </location>
</feature>
<evidence type="ECO:0000256" key="2">
    <source>
        <dbReference type="ARBA" id="ARBA00022692"/>
    </source>
</evidence>
<feature type="transmembrane region" description="Helical" evidence="5">
    <location>
        <begin position="85"/>
        <end position="107"/>
    </location>
</feature>
<reference evidence="7 8" key="1">
    <citation type="journal article" date="2014" name="BMC Genomics">
        <title>Genome and secretome analysis of the hemibiotrophic fungal pathogen, Moniliophthora roreri, which causes frosty pod rot disease of cacao: mechanisms of the biotrophic and necrotrophic phases.</title>
        <authorList>
            <person name="Meinhardt L.W."/>
            <person name="Costa G.G.L."/>
            <person name="Thomazella D.P.T."/>
            <person name="Teixeira P.J.P.L."/>
            <person name="Carazzolle M.F."/>
            <person name="Schuster S.C."/>
            <person name="Carlson J.E."/>
            <person name="Guiltinan M.J."/>
            <person name="Mieczkowski P."/>
            <person name="Farmer A."/>
            <person name="Ramaraj T."/>
            <person name="Crozier J."/>
            <person name="Davis R.E."/>
            <person name="Shao J."/>
            <person name="Melnick R.L."/>
            <person name="Pereira G.A.G."/>
            <person name="Bailey B.A."/>
        </authorList>
    </citation>
    <scope>NUCLEOTIDE SEQUENCE [LARGE SCALE GENOMIC DNA]</scope>
    <source>
        <strain evidence="7 8">MCA 2997</strain>
    </source>
</reference>
<evidence type="ECO:0000256" key="3">
    <source>
        <dbReference type="ARBA" id="ARBA00022989"/>
    </source>
</evidence>
<dbReference type="Pfam" id="PF01694">
    <property type="entry name" value="Rhomboid"/>
    <property type="match status" value="1"/>
</dbReference>
<organism evidence="7 8">
    <name type="scientific">Moniliophthora roreri (strain MCA 2997)</name>
    <name type="common">Cocoa frosty pod rot fungus</name>
    <name type="synonym">Crinipellis roreri</name>
    <dbReference type="NCBI Taxonomy" id="1381753"/>
    <lineage>
        <taxon>Eukaryota</taxon>
        <taxon>Fungi</taxon>
        <taxon>Dikarya</taxon>
        <taxon>Basidiomycota</taxon>
        <taxon>Agaricomycotina</taxon>
        <taxon>Agaricomycetes</taxon>
        <taxon>Agaricomycetidae</taxon>
        <taxon>Agaricales</taxon>
        <taxon>Marasmiineae</taxon>
        <taxon>Marasmiaceae</taxon>
        <taxon>Moniliophthora</taxon>
    </lineage>
</organism>
<sequence>MSFENAPFSKGLAAGLALSSIAVGLFDVKHYFHLQVFPHISRHYQYWRFITHNLAFSSSGDLLLAELVLFNVGVVVERHFGTLKFASFVLISTILTALLELVVLVLCRNLGITHIPAGPSALFFSLLYQYSRIIPSVYDFRVFGVPLSNKSFTYILAVQLAFGRLPGSAATALIGIVAGQIYRSDIIPLKSYRIAPSISRLCKRFILPLVGATRPPRRSNLAFPQRRVSVNEAPQPDEVVTTARSVPSSTTPRLRAAARPTTGSGASVVREWVQGLTGRGDGASPGLRVPTEAEITQLTTMFPDIPREAVIGALQRSANAESAVETLLSSQR</sequence>
<feature type="transmembrane region" description="Helical" evidence="5">
    <location>
        <begin position="53"/>
        <end position="73"/>
    </location>
</feature>
<dbReference type="PANTHER" id="PTHR43066:SF21">
    <property type="entry name" value="UBIQUITIN-ASSOCIATED DOMAIN-CONTAINING PROTEIN 2"/>
    <property type="match status" value="1"/>
</dbReference>
<evidence type="ECO:0000313" key="8">
    <source>
        <dbReference type="Proteomes" id="UP000017559"/>
    </source>
</evidence>
<dbReference type="KEGG" id="mrr:Moror_3332"/>
<keyword evidence="3 5" id="KW-1133">Transmembrane helix</keyword>
<proteinExistence type="predicted"/>
<dbReference type="PANTHER" id="PTHR43066">
    <property type="entry name" value="RHOMBOID-RELATED PROTEIN"/>
    <property type="match status" value="1"/>
</dbReference>
<comment type="subcellular location">
    <subcellularLocation>
        <location evidence="1">Membrane</location>
        <topology evidence="1">Multi-pass membrane protein</topology>
    </subcellularLocation>
</comment>
<dbReference type="EMBL" id="AWSO01000857">
    <property type="protein sequence ID" value="ESK86980.1"/>
    <property type="molecule type" value="Genomic_DNA"/>
</dbReference>
<dbReference type="InterPro" id="IPR022764">
    <property type="entry name" value="Peptidase_S54_rhomboid_dom"/>
</dbReference>
<dbReference type="GO" id="GO:0043130">
    <property type="term" value="F:ubiquitin binding"/>
    <property type="evidence" value="ECO:0007669"/>
    <property type="project" value="InterPro"/>
</dbReference>
<dbReference type="AlphaFoldDB" id="V2X3D2"/>
<feature type="domain" description="CUE" evidence="6">
    <location>
        <begin position="290"/>
        <end position="332"/>
    </location>
</feature>
<feature type="transmembrane region" description="Helical" evidence="5">
    <location>
        <begin position="151"/>
        <end position="178"/>
    </location>
</feature>
<keyword evidence="4 5" id="KW-0472">Membrane</keyword>
<evidence type="ECO:0000259" key="6">
    <source>
        <dbReference type="PROSITE" id="PS51140"/>
    </source>
</evidence>
<dbReference type="InterPro" id="IPR003892">
    <property type="entry name" value="CUE"/>
</dbReference>
<dbReference type="Pfam" id="PF02845">
    <property type="entry name" value="CUE"/>
    <property type="match status" value="1"/>
</dbReference>